<feature type="domain" description="AB hydrolase-1" evidence="1">
    <location>
        <begin position="18"/>
        <end position="83"/>
    </location>
</feature>
<evidence type="ECO:0000259" key="1">
    <source>
        <dbReference type="Pfam" id="PF00561"/>
    </source>
</evidence>
<dbReference type="AlphaFoldDB" id="A0A5S9MF65"/>
<dbReference type="EMBL" id="AP021906">
    <property type="protein sequence ID" value="BBP90529.1"/>
    <property type="molecule type" value="Genomic_DNA"/>
</dbReference>
<accession>A0A5S9MF65</accession>
<name>A0A5S9MF65_BACIA</name>
<evidence type="ECO:0000313" key="3">
    <source>
        <dbReference type="Proteomes" id="UP000464658"/>
    </source>
</evidence>
<protein>
    <recommendedName>
        <fullName evidence="1">AB hydrolase-1 domain-containing protein</fullName>
    </recommendedName>
</protein>
<evidence type="ECO:0000313" key="2">
    <source>
        <dbReference type="EMBL" id="BBP90529.1"/>
    </source>
</evidence>
<dbReference type="SUPFAM" id="SSF53474">
    <property type="entry name" value="alpha/beta-Hydrolases"/>
    <property type="match status" value="1"/>
</dbReference>
<dbReference type="InterPro" id="IPR029058">
    <property type="entry name" value="AB_hydrolase_fold"/>
</dbReference>
<dbReference type="InterPro" id="IPR000073">
    <property type="entry name" value="AB_hydrolase_1"/>
</dbReference>
<proteinExistence type="predicted"/>
<dbReference type="Pfam" id="PF00561">
    <property type="entry name" value="Abhydrolase_1"/>
    <property type="match status" value="1"/>
</dbReference>
<sequence>MDTTFIQKHRQGKRQATIIFEAGYGISSDTWSNMARDIDPELGVFLYDRLGNGKSSESGEGRTLHDLADDLDALLKEANIQPPFFLLSLTHLALLSAGYGQAAEEMMSLVWCC</sequence>
<organism evidence="2 3">
    <name type="scientific">Bacillus safensis</name>
    <dbReference type="NCBI Taxonomy" id="561879"/>
    <lineage>
        <taxon>Bacteria</taxon>
        <taxon>Bacillati</taxon>
        <taxon>Bacillota</taxon>
        <taxon>Bacilli</taxon>
        <taxon>Bacillales</taxon>
        <taxon>Bacillaceae</taxon>
        <taxon>Bacillus</taxon>
    </lineage>
</organism>
<dbReference type="Proteomes" id="UP000464658">
    <property type="component" value="Chromosome"/>
</dbReference>
<reference evidence="2 3" key="1">
    <citation type="submission" date="2019-12" db="EMBL/GenBank/DDBJ databases">
        <title>Full genome sequence of a Bacillus safensis strain isolated from commercially available natto in Indonesia.</title>
        <authorList>
            <person name="Yoshida M."/>
            <person name="Uomi M."/>
            <person name="Waturangi D."/>
            <person name="Ekaputri J.J."/>
            <person name="Setiamarga D.H.E."/>
        </authorList>
    </citation>
    <scope>NUCLEOTIDE SEQUENCE [LARGE SCALE GENOMIC DNA]</scope>
    <source>
        <strain evidence="2 3">IDN1</strain>
    </source>
</reference>
<gene>
    <name evidence="2" type="ORF">BsIDN1_41470</name>
</gene>
<dbReference type="Gene3D" id="3.40.50.1820">
    <property type="entry name" value="alpha/beta hydrolase"/>
    <property type="match status" value="1"/>
</dbReference>